<comment type="caution">
    <text evidence="2">The sequence shown here is derived from an EMBL/GenBank/DDBJ whole genome shotgun (WGS) entry which is preliminary data.</text>
</comment>
<dbReference type="Proteomes" id="UP000580474">
    <property type="component" value="Unassembled WGS sequence"/>
</dbReference>
<proteinExistence type="predicted"/>
<evidence type="ECO:0000313" key="2">
    <source>
        <dbReference type="EMBL" id="MBB5069887.1"/>
    </source>
</evidence>
<organism evidence="2 3">
    <name type="scientific">Saccharopolyspora gloriosae</name>
    <dbReference type="NCBI Taxonomy" id="455344"/>
    <lineage>
        <taxon>Bacteria</taxon>
        <taxon>Bacillati</taxon>
        <taxon>Actinomycetota</taxon>
        <taxon>Actinomycetes</taxon>
        <taxon>Pseudonocardiales</taxon>
        <taxon>Pseudonocardiaceae</taxon>
        <taxon>Saccharopolyspora</taxon>
    </lineage>
</organism>
<dbReference type="AlphaFoldDB" id="A0A840NNQ4"/>
<sequence>MLGAGPRAAQRSRRAPATGPALIRRLLGQAVSPSAEAVALAGAGAVVSAAGGLRGAEFAGALHLVCAVLAALAAISAVAVLVLARC</sequence>
<keyword evidence="3" id="KW-1185">Reference proteome</keyword>
<dbReference type="RefSeq" id="WP_184479506.1">
    <property type="nucleotide sequence ID" value="NZ_JACHIV010000001.1"/>
</dbReference>
<evidence type="ECO:0000313" key="3">
    <source>
        <dbReference type="Proteomes" id="UP000580474"/>
    </source>
</evidence>
<evidence type="ECO:0000256" key="1">
    <source>
        <dbReference type="SAM" id="Phobius"/>
    </source>
</evidence>
<gene>
    <name evidence="2" type="ORF">BJ969_002975</name>
</gene>
<keyword evidence="1" id="KW-1133">Transmembrane helix</keyword>
<reference evidence="2 3" key="1">
    <citation type="submission" date="2020-08" db="EMBL/GenBank/DDBJ databases">
        <title>Sequencing the genomes of 1000 actinobacteria strains.</title>
        <authorList>
            <person name="Klenk H.-P."/>
        </authorList>
    </citation>
    <scope>NUCLEOTIDE SEQUENCE [LARGE SCALE GENOMIC DNA]</scope>
    <source>
        <strain evidence="2 3">DSM 45582</strain>
    </source>
</reference>
<feature type="transmembrane region" description="Helical" evidence="1">
    <location>
        <begin position="61"/>
        <end position="84"/>
    </location>
</feature>
<accession>A0A840NNQ4</accession>
<protein>
    <submittedName>
        <fullName evidence="2">Uncharacterized protein</fullName>
    </submittedName>
</protein>
<name>A0A840NNQ4_9PSEU</name>
<dbReference type="EMBL" id="JACHIV010000001">
    <property type="protein sequence ID" value="MBB5069887.1"/>
    <property type="molecule type" value="Genomic_DNA"/>
</dbReference>
<keyword evidence="1" id="KW-0812">Transmembrane</keyword>
<keyword evidence="1" id="KW-0472">Membrane</keyword>